<feature type="region of interest" description="Disordered" evidence="1">
    <location>
        <begin position="163"/>
        <end position="184"/>
    </location>
</feature>
<dbReference type="PROSITE" id="PS50858">
    <property type="entry name" value="BSD"/>
    <property type="match status" value="1"/>
</dbReference>
<dbReference type="PANTHER" id="PTHR16019">
    <property type="entry name" value="SYNAPSE-ASSOCIATED PROTEIN"/>
    <property type="match status" value="1"/>
</dbReference>
<evidence type="ECO:0000256" key="1">
    <source>
        <dbReference type="SAM" id="MobiDB-lite"/>
    </source>
</evidence>
<dbReference type="InterPro" id="IPR051494">
    <property type="entry name" value="BSD_domain-containing"/>
</dbReference>
<reference evidence="3 4" key="1">
    <citation type="submission" date="2017-12" db="EMBL/GenBank/DDBJ databases">
        <title>Genome Sequence of a Multidrug-Resistant Candida haemulonii Isolate from a Patient with Chronic Leg Ulcers in Israel.</title>
        <authorList>
            <person name="Chow N.A."/>
            <person name="Gade L."/>
            <person name="Batra D."/>
            <person name="Rowe L.A."/>
            <person name="Ben-Ami R."/>
            <person name="Loparev V.N."/>
            <person name="Litvintseva A.P."/>
        </authorList>
    </citation>
    <scope>NUCLEOTIDE SEQUENCE [LARGE SCALE GENOMIC DNA]</scope>
    <source>
        <strain evidence="3 4">B11899</strain>
    </source>
</reference>
<dbReference type="VEuPathDB" id="FungiDB:CXQ85_000810"/>
<feature type="domain" description="BSD" evidence="2">
    <location>
        <begin position="218"/>
        <end position="271"/>
    </location>
</feature>
<evidence type="ECO:0000313" key="3">
    <source>
        <dbReference type="EMBL" id="PVH21818.1"/>
    </source>
</evidence>
<keyword evidence="4" id="KW-1185">Reference proteome</keyword>
<proteinExistence type="predicted"/>
<protein>
    <recommendedName>
        <fullName evidence="2">BSD domain-containing protein</fullName>
    </recommendedName>
</protein>
<evidence type="ECO:0000259" key="2">
    <source>
        <dbReference type="PROSITE" id="PS50858"/>
    </source>
</evidence>
<evidence type="ECO:0000313" key="4">
    <source>
        <dbReference type="Proteomes" id="UP000244309"/>
    </source>
</evidence>
<dbReference type="SUPFAM" id="SSF140383">
    <property type="entry name" value="BSD domain-like"/>
    <property type="match status" value="1"/>
</dbReference>
<dbReference type="Pfam" id="PF03909">
    <property type="entry name" value="BSD"/>
    <property type="match status" value="1"/>
</dbReference>
<feature type="compositionally biased region" description="Basic and acidic residues" evidence="1">
    <location>
        <begin position="314"/>
        <end position="325"/>
    </location>
</feature>
<sequence>MDLADPIVTQEGQTDTEKPVPSNEKTEEVIHRLEGEIDQAYSTVEAKFQSLWTNASKNASDIQEKLKLDEKKASLVAQLNTAKENINNSKIVQDNVQSVDAQLKEIGEQVRGLEKKIDFGSLSTQANSALDSLDSGLEYVEKAAGKYVSQFSSFFSSIVSVEPKEETPPQESKEPETLFTNPKFPGGNYGSTRFDSELFKLHTTESLLLDDSKDDASEKEKFDVEAKTTEIADLLKQYPDTLEKLMHKLVPVELSYDTFWYRYFKLEDDIRASEQKRKELLTKKEKTTEEAGEDDDDDDEEFTWDDEDDEDDDVVKVERVQDDKQ</sequence>
<dbReference type="GeneID" id="37006141"/>
<dbReference type="EMBL" id="PKFO01000005">
    <property type="protein sequence ID" value="PVH21818.1"/>
    <property type="molecule type" value="Genomic_DNA"/>
</dbReference>
<feature type="region of interest" description="Disordered" evidence="1">
    <location>
        <begin position="277"/>
        <end position="325"/>
    </location>
</feature>
<feature type="compositionally biased region" description="Basic and acidic residues" evidence="1">
    <location>
        <begin position="163"/>
        <end position="176"/>
    </location>
</feature>
<dbReference type="SMART" id="SM00751">
    <property type="entry name" value="BSD"/>
    <property type="match status" value="1"/>
</dbReference>
<dbReference type="GO" id="GO:0005737">
    <property type="term" value="C:cytoplasm"/>
    <property type="evidence" value="ECO:0007669"/>
    <property type="project" value="TreeGrafter"/>
</dbReference>
<dbReference type="Gene3D" id="1.10.3970.10">
    <property type="entry name" value="BSD domain"/>
    <property type="match status" value="1"/>
</dbReference>
<dbReference type="Proteomes" id="UP000244309">
    <property type="component" value="Unassembled WGS sequence"/>
</dbReference>
<dbReference type="RefSeq" id="XP_025342758.1">
    <property type="nucleotide sequence ID" value="XM_025484543.1"/>
</dbReference>
<organism evidence="3 4">
    <name type="scientific">Candidozyma haemuli</name>
    <dbReference type="NCBI Taxonomy" id="45357"/>
    <lineage>
        <taxon>Eukaryota</taxon>
        <taxon>Fungi</taxon>
        <taxon>Dikarya</taxon>
        <taxon>Ascomycota</taxon>
        <taxon>Saccharomycotina</taxon>
        <taxon>Pichiomycetes</taxon>
        <taxon>Metschnikowiaceae</taxon>
        <taxon>Candidozyma</taxon>
    </lineage>
</organism>
<dbReference type="OrthoDB" id="73788at2759"/>
<name>A0A2V1AVD8_9ASCO</name>
<dbReference type="InterPro" id="IPR035925">
    <property type="entry name" value="BSD_dom_sf"/>
</dbReference>
<dbReference type="InterPro" id="IPR005607">
    <property type="entry name" value="BSD_dom"/>
</dbReference>
<feature type="compositionally biased region" description="Basic and acidic residues" evidence="1">
    <location>
        <begin position="277"/>
        <end position="289"/>
    </location>
</feature>
<feature type="compositionally biased region" description="Acidic residues" evidence="1">
    <location>
        <begin position="290"/>
        <end position="313"/>
    </location>
</feature>
<feature type="region of interest" description="Disordered" evidence="1">
    <location>
        <begin position="1"/>
        <end position="26"/>
    </location>
</feature>
<accession>A0A2V1AVD8</accession>
<gene>
    <name evidence="3" type="ORF">CXQ85_000810</name>
</gene>
<comment type="caution">
    <text evidence="3">The sequence shown here is derived from an EMBL/GenBank/DDBJ whole genome shotgun (WGS) entry which is preliminary data.</text>
</comment>
<dbReference type="AlphaFoldDB" id="A0A2V1AVD8"/>
<dbReference type="PANTHER" id="PTHR16019:SF5">
    <property type="entry name" value="BSD DOMAIN-CONTAINING PROTEIN 1"/>
    <property type="match status" value="1"/>
</dbReference>